<name>A0A2C6LGT4_9APIC</name>
<feature type="compositionally biased region" description="Basic and acidic residues" evidence="8">
    <location>
        <begin position="316"/>
        <end position="329"/>
    </location>
</feature>
<dbReference type="SUPFAM" id="SSF52540">
    <property type="entry name" value="P-loop containing nucleoside triphosphate hydrolases"/>
    <property type="match status" value="2"/>
</dbReference>
<dbReference type="GO" id="GO:0003724">
    <property type="term" value="F:RNA helicase activity"/>
    <property type="evidence" value="ECO:0007669"/>
    <property type="project" value="UniProtKB-EC"/>
</dbReference>
<evidence type="ECO:0000313" key="11">
    <source>
        <dbReference type="EMBL" id="PHJ25988.1"/>
    </source>
</evidence>
<dbReference type="Pfam" id="PF00270">
    <property type="entry name" value="DEAD"/>
    <property type="match status" value="1"/>
</dbReference>
<evidence type="ECO:0000256" key="1">
    <source>
        <dbReference type="ARBA" id="ARBA00022741"/>
    </source>
</evidence>
<feature type="compositionally biased region" description="Basic and acidic residues" evidence="8">
    <location>
        <begin position="1794"/>
        <end position="1806"/>
    </location>
</feature>
<organism evidence="11 12">
    <name type="scientific">Cystoisospora suis</name>
    <dbReference type="NCBI Taxonomy" id="483139"/>
    <lineage>
        <taxon>Eukaryota</taxon>
        <taxon>Sar</taxon>
        <taxon>Alveolata</taxon>
        <taxon>Apicomplexa</taxon>
        <taxon>Conoidasida</taxon>
        <taxon>Coccidia</taxon>
        <taxon>Eucoccidiorida</taxon>
        <taxon>Eimeriorina</taxon>
        <taxon>Sarcocystidae</taxon>
        <taxon>Cystoisospora</taxon>
    </lineage>
</organism>
<feature type="compositionally biased region" description="Polar residues" evidence="8">
    <location>
        <begin position="595"/>
        <end position="606"/>
    </location>
</feature>
<feature type="region of interest" description="Disordered" evidence="8">
    <location>
        <begin position="843"/>
        <end position="898"/>
    </location>
</feature>
<feature type="compositionally biased region" description="Basic and acidic residues" evidence="8">
    <location>
        <begin position="2042"/>
        <end position="2052"/>
    </location>
</feature>
<dbReference type="GO" id="GO:0005524">
    <property type="term" value="F:ATP binding"/>
    <property type="evidence" value="ECO:0007669"/>
    <property type="project" value="UniProtKB-UniRule"/>
</dbReference>
<feature type="region of interest" description="Disordered" evidence="8">
    <location>
        <begin position="1877"/>
        <end position="1982"/>
    </location>
</feature>
<evidence type="ECO:0000256" key="4">
    <source>
        <dbReference type="ARBA" id="ARBA00022840"/>
    </source>
</evidence>
<feature type="region of interest" description="Disordered" evidence="8">
    <location>
        <begin position="987"/>
        <end position="1065"/>
    </location>
</feature>
<dbReference type="InterPro" id="IPR001650">
    <property type="entry name" value="Helicase_C-like"/>
</dbReference>
<comment type="similarity">
    <text evidence="7">Belongs to the DEAD box helicase family.</text>
</comment>
<feature type="region of interest" description="Disordered" evidence="8">
    <location>
        <begin position="1994"/>
        <end position="2057"/>
    </location>
</feature>
<protein>
    <recommendedName>
        <fullName evidence="7">ATP-dependent RNA helicase</fullName>
        <ecNumber evidence="7">3.6.4.13</ecNumber>
    </recommendedName>
</protein>
<comment type="catalytic activity">
    <reaction evidence="7">
        <text>ATP + H2O = ADP + phosphate + H(+)</text>
        <dbReference type="Rhea" id="RHEA:13065"/>
        <dbReference type="ChEBI" id="CHEBI:15377"/>
        <dbReference type="ChEBI" id="CHEBI:15378"/>
        <dbReference type="ChEBI" id="CHEBI:30616"/>
        <dbReference type="ChEBI" id="CHEBI:43474"/>
        <dbReference type="ChEBI" id="CHEBI:456216"/>
        <dbReference type="EC" id="3.6.4.13"/>
    </reaction>
</comment>
<feature type="compositionally biased region" description="Low complexity" evidence="8">
    <location>
        <begin position="374"/>
        <end position="405"/>
    </location>
</feature>
<feature type="compositionally biased region" description="Polar residues" evidence="8">
    <location>
        <begin position="689"/>
        <end position="702"/>
    </location>
</feature>
<evidence type="ECO:0000256" key="6">
    <source>
        <dbReference type="PROSITE-ProRule" id="PRU00552"/>
    </source>
</evidence>
<dbReference type="InterPro" id="IPR027417">
    <property type="entry name" value="P-loop_NTPase"/>
</dbReference>
<dbReference type="SMART" id="SM00490">
    <property type="entry name" value="HELICc"/>
    <property type="match status" value="1"/>
</dbReference>
<feature type="region of interest" description="Disordered" evidence="8">
    <location>
        <begin position="1556"/>
        <end position="1576"/>
    </location>
</feature>
<keyword evidence="3 7" id="KW-0347">Helicase</keyword>
<proteinExistence type="inferred from homology"/>
<dbReference type="Pfam" id="PF00271">
    <property type="entry name" value="Helicase_C"/>
    <property type="match status" value="1"/>
</dbReference>
<feature type="compositionally biased region" description="Basic and acidic residues" evidence="8">
    <location>
        <begin position="880"/>
        <end position="898"/>
    </location>
</feature>
<feature type="short sequence motif" description="Q motif" evidence="6">
    <location>
        <begin position="494"/>
        <end position="522"/>
    </location>
</feature>
<feature type="region of interest" description="Disordered" evidence="8">
    <location>
        <begin position="689"/>
        <end position="727"/>
    </location>
</feature>
<feature type="compositionally biased region" description="Basic and acidic residues" evidence="8">
    <location>
        <begin position="1940"/>
        <end position="1959"/>
    </location>
</feature>
<feature type="compositionally biased region" description="Polar residues" evidence="8">
    <location>
        <begin position="1969"/>
        <end position="1982"/>
    </location>
</feature>
<dbReference type="InterPro" id="IPR011545">
    <property type="entry name" value="DEAD/DEAH_box_helicase_dom"/>
</dbReference>
<feature type="compositionally biased region" description="Basic and acidic residues" evidence="8">
    <location>
        <begin position="1760"/>
        <end position="1777"/>
    </location>
</feature>
<evidence type="ECO:0000256" key="2">
    <source>
        <dbReference type="ARBA" id="ARBA00022801"/>
    </source>
</evidence>
<dbReference type="VEuPathDB" id="ToxoDB:CSUI_000167"/>
<evidence type="ECO:0000256" key="7">
    <source>
        <dbReference type="RuleBase" id="RU365068"/>
    </source>
</evidence>
<sequence length="2130" mass="236812">MGTEEGFPSSVMQRRSPRFSQIRCLHIRQRSPSSPPYRPRISSSLISPSLLTSSALYCRVCVCSSALASSSPSPFRPLIPASCLTRSFRQVGRSFTSPPPRVSSTFSSFSRRERPLSSSATSLGRISRGNTGRRLLYCCSSLSCPETVFSQSSPCFKRWLLLSSFCSLRSFSCAVPARRHLRHSARSIPLISHRNIRGGPSLPLSVRSSSLCSPITTSDPSYLLNPGNLHGHTHMPLSSLLSSSPPRSSFAGQFPFVIATCTPPSLFLSPSSTRQDFSFLFFDRRFSFPPHTCPGRLRFLDSCGPSRKFSSTNRESLSHDCEKEEDTRRFNRSRHSSSFSGGHPPLLPPRPPDPIDEVTAAPSSDSSHLDGIPSRHSSSSSLSNGSFPSFTSALSSPPSSNATPSFHTPAQPVLVLRAPTAADLSLSPLPLPSASSRSPPLTESTLKPFSSPSSFDSFPFLPASSQTNSSVQMPQFACSLSSGKKAIECMTTRRSFEDLGIHSVLRARLKQLGIENPTRTQTSAISLIDRGRDCVIVDRTGTGKTIGYLLPLLNKIYKMHDILLRAQLQGEEKRGGGGVSKVLYDREERKKMTGWRTNTEQGSLGSKRQGDEEGMKKEGKRSSLVVEDRGTKDSGEIDIGKSSEEKKRERQEKEGTDYQTKETRNYMGGQADQGRNRLSLLSVGTLHHMQSGNSGIDKNSCTSERKESRSFPVDKGTTHSLVKETSESVDAIRKEEENCVHLKSGNSLGSGVLAKEERRGRKRKPEAIGRILQKELFRRQEEWFYYQKQRHAALPPTPHAWEERLFRRHTETLRKQIQQLTCQGDLGETLQSVWKTGKDLSTSAQAIGQPAQTRQQGGGEDIDGETTEKERKSSGGGKNQEMKENGRSSQERSEKEEYYTKDAFQDALDSCLGLTPSSPNPLASLRPAILLLPTHDMVVDALHALRRLDVLGRVQVQCLSSVDKNIREKDDGTKRERQKELLQLKREMEELNRGGSEVAVTPSERTHEHHRANAASSKEEDGIDARKEHGVCHEHVARGQLSQRNTETNQDKARSLSAEECDGRHSSGTLYGCGRNDTDTSPFAVEALRKKQEGEDQHEILWMGQRVRRPRLISDDGTPTKIYTETRPFSEKKIKKFHELHLEGGVEEGGRMERERWGVLHERTGELTTSGSHEGVLGKDSMDVAVQKKKSRSRLDDMEYVKEKKDDGLQSDSVEVCRLPVIYRPRIRWGAVDLVITTPHLFLEDLHRFRGEQLYPSMLILDEVDDLLQARGSRTLLMDILGYCRPRVPVQVPHTPRTPAPDFRPCQVVFAGATLAALGPCSSGVMLIERFGTASEIHPAERHQLRDEVRQLWIRLNETRVDELLALSRPSWRSERVDMEEEEGELDEATHQQHTASSSGLTSLTEESDCLAGDHREGSAGYPERKRRRKRGMVTPRNLKGREVEILGGRYRVRRKGSSGDQEEPTDDSSSSSLFEHDQTRRRRRLQASWEHRVDTLLALLTTFNADRTVIFVSSVERCIRLFDFLRDRGWPAVAFHRKMSMKHRTLAVARLSMGQTEVGEEESDEEDLWEGQKSRKDSRLKPASLMVATDLACRGLDLQGVQHVINFDFPTDAVSYIHRAGRTCRGVDNAVTTSNQMGDGLPFPLVSNLLAGEDMPLASSLFQLQHQGAPLHSVFSRKASFKARYLREREAARQGEGEFSFLARKEDAARAAAEAWRGMMEAQRTKVANHSALSSTVAGGHRGTNEFSGSSPASRGRKAGWEEGRSGHGSEEDSSKVGHAVSSLSSPVQSMHWGEKRGGRKTMTERRRRGAGVRGQGQQPRVVEATEVFDGWADEDEEGSAGLQRRRRLINRLLKGAVWSADGRSACIEAPRSFYQGETEPDTRKGRRAEGCDDGDSDGASWDVNECEGRANGVTSGHGLGAGEERALPSMAYGAREVGSCRRKEDGKDDKEGTEKRGQQGIAASPQDKATPSSVSRTTNPALQMRAALFLDDDSDDEGPVVPAQGSPPSLRNRSRDSRSGKHPSEIGETVSSEIRSQSEVPEKKTRDASASERLSSCDLRRGWTREDYEAFVIRRFQSTDATHRNRRGIDVRQAQINQLQRRAQAMRTKMLMGNFGAGDDFEDEDLKI</sequence>
<dbReference type="OrthoDB" id="432247at2759"/>
<comment type="caution">
    <text evidence="11">The sequence shown here is derived from an EMBL/GenBank/DDBJ whole genome shotgun (WGS) entry which is preliminary data.</text>
</comment>
<dbReference type="Proteomes" id="UP000221165">
    <property type="component" value="Unassembled WGS sequence"/>
</dbReference>
<evidence type="ECO:0000256" key="5">
    <source>
        <dbReference type="ARBA" id="ARBA00022884"/>
    </source>
</evidence>
<feature type="compositionally biased region" description="Basic and acidic residues" evidence="8">
    <location>
        <begin position="2015"/>
        <end position="2027"/>
    </location>
</feature>
<accession>A0A2C6LGT4</accession>
<keyword evidence="5 7" id="KW-0694">RNA-binding</keyword>
<feature type="compositionally biased region" description="Basic and acidic residues" evidence="8">
    <location>
        <begin position="1882"/>
        <end position="1892"/>
    </location>
</feature>
<dbReference type="InterPro" id="IPR014014">
    <property type="entry name" value="RNA_helicase_DEAD_Q_motif"/>
</dbReference>
<keyword evidence="1 7" id="KW-0547">Nucleotide-binding</keyword>
<dbReference type="EC" id="3.6.4.13" evidence="7"/>
<evidence type="ECO:0000256" key="3">
    <source>
        <dbReference type="ARBA" id="ARBA00022806"/>
    </source>
</evidence>
<keyword evidence="12" id="KW-1185">Reference proteome</keyword>
<feature type="region of interest" description="Disordered" evidence="8">
    <location>
        <begin position="1451"/>
        <end position="1480"/>
    </location>
</feature>
<feature type="domain" description="Helicase C-terminal" evidence="9">
    <location>
        <begin position="1496"/>
        <end position="1683"/>
    </location>
</feature>
<dbReference type="CDD" id="cd18787">
    <property type="entry name" value="SF2_C_DEAD"/>
    <property type="match status" value="1"/>
</dbReference>
<feature type="compositionally biased region" description="Acidic residues" evidence="8">
    <location>
        <begin position="1378"/>
        <end position="1387"/>
    </location>
</feature>
<evidence type="ECO:0000259" key="10">
    <source>
        <dbReference type="PROSITE" id="PS51195"/>
    </source>
</evidence>
<evidence type="ECO:0000256" key="8">
    <source>
        <dbReference type="SAM" id="MobiDB-lite"/>
    </source>
</evidence>
<dbReference type="PROSITE" id="PS51195">
    <property type="entry name" value="Q_MOTIF"/>
    <property type="match status" value="1"/>
</dbReference>
<keyword evidence="2 7" id="KW-0378">Hydrolase</keyword>
<feature type="domain" description="DEAD-box RNA helicase Q" evidence="10">
    <location>
        <begin position="494"/>
        <end position="522"/>
    </location>
</feature>
<feature type="region of interest" description="Disordered" evidence="8">
    <location>
        <begin position="308"/>
        <end position="406"/>
    </location>
</feature>
<dbReference type="PANTHER" id="PTHR24031">
    <property type="entry name" value="RNA HELICASE"/>
    <property type="match status" value="1"/>
</dbReference>
<dbReference type="RefSeq" id="XP_067927634.1">
    <property type="nucleotide sequence ID" value="XM_068060401.1"/>
</dbReference>
<feature type="compositionally biased region" description="Acidic residues" evidence="8">
    <location>
        <begin position="1559"/>
        <end position="1570"/>
    </location>
</feature>
<comment type="domain">
    <text evidence="7">The Q motif is unique to and characteristic of the DEAD box family of RNA helicases and controls ATP binding and hydrolysis.</text>
</comment>
<feature type="compositionally biased region" description="Polar residues" evidence="8">
    <location>
        <begin position="843"/>
        <end position="855"/>
    </location>
</feature>
<gene>
    <name evidence="11" type="ORF">CSUI_000167</name>
</gene>
<feature type="region of interest" description="Disordered" evidence="8">
    <location>
        <begin position="593"/>
        <end position="661"/>
    </location>
</feature>
<evidence type="ECO:0000259" key="9">
    <source>
        <dbReference type="PROSITE" id="PS51194"/>
    </source>
</evidence>
<dbReference type="GeneID" id="94423612"/>
<reference evidence="11 12" key="1">
    <citation type="journal article" date="2017" name="Int. J. Parasitol.">
        <title>The genome of the protozoan parasite Cystoisospora suis and a reverse vaccinology approach to identify vaccine candidates.</title>
        <authorList>
            <person name="Palmieri N."/>
            <person name="Shrestha A."/>
            <person name="Ruttkowski B."/>
            <person name="Beck T."/>
            <person name="Vogl C."/>
            <person name="Tomley F."/>
            <person name="Blake D.P."/>
            <person name="Joachim A."/>
        </authorList>
    </citation>
    <scope>NUCLEOTIDE SEQUENCE [LARGE SCALE GENOMIC DNA]</scope>
    <source>
        <strain evidence="11 12">Wien I</strain>
    </source>
</reference>
<evidence type="ECO:0000313" key="12">
    <source>
        <dbReference type="Proteomes" id="UP000221165"/>
    </source>
</evidence>
<dbReference type="GO" id="GO:0003723">
    <property type="term" value="F:RNA binding"/>
    <property type="evidence" value="ECO:0007669"/>
    <property type="project" value="UniProtKB-UniRule"/>
</dbReference>
<feature type="compositionally biased region" description="Basic and acidic residues" evidence="8">
    <location>
        <begin position="1017"/>
        <end position="1037"/>
    </location>
</feature>
<keyword evidence="4 7" id="KW-0067">ATP-binding</keyword>
<dbReference type="SMART" id="SM00487">
    <property type="entry name" value="DEXDc"/>
    <property type="match status" value="1"/>
</dbReference>
<feature type="compositionally biased region" description="Basic and acidic residues" evidence="8">
    <location>
        <begin position="608"/>
        <end position="661"/>
    </location>
</feature>
<feature type="compositionally biased region" description="Polar residues" evidence="8">
    <location>
        <begin position="2031"/>
        <end position="2041"/>
    </location>
</feature>
<feature type="region of interest" description="Disordered" evidence="8">
    <location>
        <begin position="1373"/>
        <end position="1439"/>
    </location>
</feature>
<dbReference type="InterPro" id="IPR014001">
    <property type="entry name" value="Helicase_ATP-bd"/>
</dbReference>
<feature type="region of interest" description="Disordered" evidence="8">
    <location>
        <begin position="1736"/>
        <end position="1822"/>
    </location>
</feature>
<dbReference type="EMBL" id="MIGC01000072">
    <property type="protein sequence ID" value="PHJ25988.1"/>
    <property type="molecule type" value="Genomic_DNA"/>
</dbReference>
<dbReference type="Gene3D" id="3.40.50.300">
    <property type="entry name" value="P-loop containing nucleotide triphosphate hydrolases"/>
    <property type="match status" value="2"/>
</dbReference>
<dbReference type="GO" id="GO:0016787">
    <property type="term" value="F:hydrolase activity"/>
    <property type="evidence" value="ECO:0007669"/>
    <property type="project" value="UniProtKB-KW"/>
</dbReference>
<comment type="function">
    <text evidence="7">RNA helicase.</text>
</comment>
<dbReference type="PROSITE" id="PS51194">
    <property type="entry name" value="HELICASE_CTER"/>
    <property type="match status" value="1"/>
</dbReference>